<gene>
    <name evidence="2" type="ORF">FEF09_09020</name>
</gene>
<proteinExistence type="predicted"/>
<evidence type="ECO:0000313" key="3">
    <source>
        <dbReference type="Proteomes" id="UP000318815"/>
    </source>
</evidence>
<reference evidence="2 3" key="1">
    <citation type="submission" date="2019-08" db="EMBL/GenBank/DDBJ databases">
        <title>Whole genome sequencing of chitin degrading bacteria Chitinophaga pinensis YS16.</title>
        <authorList>
            <person name="Singh R.P."/>
            <person name="Manchanda G."/>
            <person name="Maurya I.K."/>
            <person name="Joshi N.K."/>
            <person name="Srivastava A.K."/>
        </authorList>
    </citation>
    <scope>NUCLEOTIDE SEQUENCE [LARGE SCALE GENOMIC DNA]</scope>
    <source>
        <strain evidence="2 3">YS-16</strain>
    </source>
</reference>
<dbReference type="Gene3D" id="3.40.50.620">
    <property type="entry name" value="HUPs"/>
    <property type="match status" value="1"/>
</dbReference>
<dbReference type="AlphaFoldDB" id="A0A5C6LW54"/>
<comment type="caution">
    <text evidence="2">The sequence shown here is derived from an EMBL/GenBank/DDBJ whole genome shotgun (WGS) entry which is preliminary data.</text>
</comment>
<name>A0A5C6LW54_9BACT</name>
<dbReference type="OrthoDB" id="9789567at2"/>
<dbReference type="InterPro" id="IPR014729">
    <property type="entry name" value="Rossmann-like_a/b/a_fold"/>
</dbReference>
<organism evidence="2 3">
    <name type="scientific">Chitinophaga pinensis</name>
    <dbReference type="NCBI Taxonomy" id="79329"/>
    <lineage>
        <taxon>Bacteria</taxon>
        <taxon>Pseudomonadati</taxon>
        <taxon>Bacteroidota</taxon>
        <taxon>Chitinophagia</taxon>
        <taxon>Chitinophagales</taxon>
        <taxon>Chitinophagaceae</taxon>
        <taxon>Chitinophaga</taxon>
    </lineage>
</organism>
<dbReference type="InterPro" id="IPR018317">
    <property type="entry name" value="QueC"/>
</dbReference>
<keyword evidence="1" id="KW-0671">Queuosine biosynthesis</keyword>
<accession>A0A5C6LW54</accession>
<dbReference type="Proteomes" id="UP000318815">
    <property type="component" value="Unassembled WGS sequence"/>
</dbReference>
<sequence length="177" mass="19886">MGSHSTRTTHPHYMEMMRQLSRNIGLGVQIENPYQFKTKGEMLRECGNIPLVQSTNTMSCSHPSGRFAGQGNGHCGYCVPCIIRQSAYLAANVQDRSIYRVPVIGQTVAIDRAEGADILAFKYMIEKTSQNPSYLTTVIRSTGPLGTNIDPYIDIIQGVYVRWTRWLVKFNYDDSIS</sequence>
<keyword evidence="3" id="KW-1185">Reference proteome</keyword>
<dbReference type="Pfam" id="PF06508">
    <property type="entry name" value="QueC"/>
    <property type="match status" value="1"/>
</dbReference>
<evidence type="ECO:0000256" key="1">
    <source>
        <dbReference type="ARBA" id="ARBA00022785"/>
    </source>
</evidence>
<dbReference type="EMBL" id="VOHS01000006">
    <property type="protein sequence ID" value="TWW01102.1"/>
    <property type="molecule type" value="Genomic_DNA"/>
</dbReference>
<dbReference type="GO" id="GO:0008616">
    <property type="term" value="P:tRNA queuosine(34) biosynthetic process"/>
    <property type="evidence" value="ECO:0007669"/>
    <property type="project" value="UniProtKB-KW"/>
</dbReference>
<evidence type="ECO:0000313" key="2">
    <source>
        <dbReference type="EMBL" id="TWW01102.1"/>
    </source>
</evidence>
<protein>
    <recommendedName>
        <fullName evidence="4">7-cyano-7-deazaguanine synthase</fullName>
    </recommendedName>
</protein>
<evidence type="ECO:0008006" key="4">
    <source>
        <dbReference type="Google" id="ProtNLM"/>
    </source>
</evidence>